<dbReference type="FunFam" id="3.80.10.10:FF:000191">
    <property type="entry name" value="Leucine rich repeats and guanylate kinase domain containing"/>
    <property type="match status" value="1"/>
</dbReference>
<feature type="region of interest" description="Disordered" evidence="18">
    <location>
        <begin position="1"/>
        <end position="49"/>
    </location>
</feature>
<keyword evidence="3" id="KW-0963">Cytoplasm</keyword>
<keyword evidence="6" id="KW-0677">Repeat</keyword>
<dbReference type="EMBL" id="JABVXQ010000011">
    <property type="protein sequence ID" value="KAF6086355.1"/>
    <property type="molecule type" value="Genomic_DNA"/>
</dbReference>
<dbReference type="SUPFAM" id="SSF52058">
    <property type="entry name" value="L domain-like"/>
    <property type="match status" value="1"/>
</dbReference>
<evidence type="ECO:0000256" key="3">
    <source>
        <dbReference type="ARBA" id="ARBA00022490"/>
    </source>
</evidence>
<evidence type="ECO:0000256" key="13">
    <source>
        <dbReference type="ARBA" id="ARBA00023273"/>
    </source>
</evidence>
<dbReference type="SMART" id="SM00072">
    <property type="entry name" value="GuKc"/>
    <property type="match status" value="1"/>
</dbReference>
<keyword evidence="5" id="KW-0808">Transferase</keyword>
<dbReference type="Pfam" id="PF14580">
    <property type="entry name" value="LRR_9"/>
    <property type="match status" value="1"/>
</dbReference>
<keyword evidence="8 20" id="KW-0418">Kinase</keyword>
<dbReference type="GO" id="GO:0007283">
    <property type="term" value="P:spermatogenesis"/>
    <property type="evidence" value="ECO:0007669"/>
    <property type="project" value="UniProtKB-KW"/>
</dbReference>
<evidence type="ECO:0000256" key="1">
    <source>
        <dbReference type="ARBA" id="ARBA00004120"/>
    </source>
</evidence>
<feature type="domain" description="Guanylate kinase-like" evidence="19">
    <location>
        <begin position="419"/>
        <end position="602"/>
    </location>
</feature>
<evidence type="ECO:0000313" key="21">
    <source>
        <dbReference type="Proteomes" id="UP000664940"/>
    </source>
</evidence>
<comment type="subunit">
    <text evidence="16">Interacts (via guanylate kinase-like domain) with RIMBP3 (via coiled-coil region). Interacts (via guanylate kinase-like domain) with HOOK2. Interacts (via LRRCT domain) with KLC3. Interacts with HOOK1 and HOOK3.</text>
</comment>
<dbReference type="GO" id="GO:0004385">
    <property type="term" value="F:GMP kinase activity"/>
    <property type="evidence" value="ECO:0007669"/>
    <property type="project" value="TreeGrafter"/>
</dbReference>
<keyword evidence="11" id="KW-0744">Spermatogenesis</keyword>
<dbReference type="PROSITE" id="PS50052">
    <property type="entry name" value="GUANYLATE_KINASE_2"/>
    <property type="match status" value="1"/>
</dbReference>
<evidence type="ECO:0000259" key="19">
    <source>
        <dbReference type="PROSITE" id="PS50052"/>
    </source>
</evidence>
<dbReference type="Gene3D" id="3.40.50.300">
    <property type="entry name" value="P-loop containing nucleotide triphosphate hydrolases"/>
    <property type="match status" value="1"/>
</dbReference>
<evidence type="ECO:0000313" key="20">
    <source>
        <dbReference type="EMBL" id="KAF6086355.1"/>
    </source>
</evidence>
<dbReference type="Gene3D" id="3.80.10.10">
    <property type="entry name" value="Ribonuclease Inhibitor"/>
    <property type="match status" value="2"/>
</dbReference>
<dbReference type="Pfam" id="PF00625">
    <property type="entry name" value="Guanylate_kin"/>
    <property type="match status" value="1"/>
</dbReference>
<dbReference type="GO" id="GO:0005524">
    <property type="term" value="F:ATP binding"/>
    <property type="evidence" value="ECO:0007669"/>
    <property type="project" value="UniProtKB-KW"/>
</dbReference>
<dbReference type="CDD" id="cd00071">
    <property type="entry name" value="GMPK"/>
    <property type="match status" value="1"/>
</dbReference>
<evidence type="ECO:0000256" key="10">
    <source>
        <dbReference type="ARBA" id="ARBA00022840"/>
    </source>
</evidence>
<keyword evidence="7" id="KW-0547">Nucleotide-binding</keyword>
<organism evidence="20 21">
    <name type="scientific">Phyllostomus discolor</name>
    <name type="common">pale spear-nosed bat</name>
    <dbReference type="NCBI Taxonomy" id="89673"/>
    <lineage>
        <taxon>Eukaryota</taxon>
        <taxon>Metazoa</taxon>
        <taxon>Chordata</taxon>
        <taxon>Craniata</taxon>
        <taxon>Vertebrata</taxon>
        <taxon>Euteleostomi</taxon>
        <taxon>Mammalia</taxon>
        <taxon>Eutheria</taxon>
        <taxon>Laurasiatheria</taxon>
        <taxon>Chiroptera</taxon>
        <taxon>Yangochiroptera</taxon>
        <taxon>Phyllostomidae</taxon>
        <taxon>Phyllostominae</taxon>
        <taxon>Phyllostomus</taxon>
    </lineage>
</organism>
<feature type="compositionally biased region" description="Low complexity" evidence="18">
    <location>
        <begin position="14"/>
        <end position="32"/>
    </location>
</feature>
<evidence type="ECO:0000256" key="14">
    <source>
        <dbReference type="ARBA" id="ARBA00023329"/>
    </source>
</evidence>
<dbReference type="FunFam" id="3.40.50.300:FF:000828">
    <property type="entry name" value="leucine-rich repeat and guanylate kinase domain-containing protein-like"/>
    <property type="match status" value="1"/>
</dbReference>
<dbReference type="SMART" id="SM00365">
    <property type="entry name" value="LRR_SD22"/>
    <property type="match status" value="7"/>
</dbReference>
<dbReference type="GO" id="GO:0001669">
    <property type="term" value="C:acrosomal vesicle"/>
    <property type="evidence" value="ECO:0007669"/>
    <property type="project" value="UniProtKB-SubCell"/>
</dbReference>
<evidence type="ECO:0000256" key="8">
    <source>
        <dbReference type="ARBA" id="ARBA00022777"/>
    </source>
</evidence>
<reference evidence="20 21" key="1">
    <citation type="journal article" date="2020" name="Nature">
        <title>Six reference-quality genomes reveal evolution of bat adaptations.</title>
        <authorList>
            <person name="Jebb D."/>
            <person name="Huang Z."/>
            <person name="Pippel M."/>
            <person name="Hughes G.M."/>
            <person name="Lavrichenko K."/>
            <person name="Devanna P."/>
            <person name="Winkler S."/>
            <person name="Jermiin L.S."/>
            <person name="Skirmuntt E.C."/>
            <person name="Katzourakis A."/>
            <person name="Burkitt-Gray L."/>
            <person name="Ray D.A."/>
            <person name="Sullivan K.A.M."/>
            <person name="Roscito J.G."/>
            <person name="Kirilenko B.M."/>
            <person name="Davalos L.M."/>
            <person name="Corthals A.P."/>
            <person name="Power M.L."/>
            <person name="Jones G."/>
            <person name="Ransome R.D."/>
            <person name="Dechmann D.K.N."/>
            <person name="Locatelli A.G."/>
            <person name="Puechmaille S.J."/>
            <person name="Fedrigo O."/>
            <person name="Jarvis E.D."/>
            <person name="Hiller M."/>
            <person name="Vernes S.C."/>
            <person name="Myers E.W."/>
            <person name="Teeling E.C."/>
        </authorList>
    </citation>
    <scope>NUCLEOTIDE SEQUENCE [LARGE SCALE GENOMIC DNA]</scope>
    <source>
        <strain evidence="20">Bat1K_MPI-CBG_1</strain>
    </source>
</reference>
<comment type="function">
    <text evidence="15">Involved in multiple aspects of sperm assembly including acrosome attachment, shaping of the sperm head and in the early aspects of axoneme development. Not essential for primary cilium biogenesis.</text>
</comment>
<gene>
    <name evidence="20" type="ORF">HJG60_012342</name>
</gene>
<evidence type="ECO:0000256" key="11">
    <source>
        <dbReference type="ARBA" id="ARBA00022871"/>
    </source>
</evidence>
<sequence length="826" mass="93741">MATSGSDPQWPKFSSLQRTSSSSRSGTQSILSRSERQPWSSFPMGQRPKITYRDSSSYLLQELIHRCQESDTDIPVYEDKEDEPEVEDEVESEESSESEMMNLEEEFDGVLREDVVAEALSRLGRSGSGTEQVYLDLTLSGQDLVDVSILCGYVHLQKLDLSVNKIADLSCVSCMPYLLELNASQNKLTAFFNFTPPKNLKKADFSSNQISAMGNLSAYEALTTLILDNNEIEEIRGLELCSSLTHLSLAHNKIATIGGLEVLPIKILCLSHNRIETITGLDELKFLQIVDLSHNQISSLQGLESHDFLEVIDLEDNKIAELSEIEYIENLPLLRVLNLLRNPIQEKSEYWFFVIFMLPRLTELDEKKIKVEEKVTAMNKYNPPPEVVATQDHLIHVVHSMMQPQRIFDSTLPSLDAPYPMLVLSGPEACGKRELAHRLCRQFSTYFRYGACHTTRPPYFGEGDRVDYHFISQEVFSEMVNMGKFILTYNYGNHSYGLNRDTIEAIARDGLASCVHMEIEGVRSLKYTYFEPRYILVVPMDKKKYEGYLRRKGLFSRAEIEFAVSRVDPYIKVNQESPGYFDAVINADDLDVAYQQLSQLVKEYLGLRKEPAKTLAPGADIKPVQLKFLRSSKKCSSVDSTDRNYLMKLWTKLSSKKTPAEKKSLERQRLAARQALLGKTPPHHTLLFQRGSVPAPTNGVHHFLTLEQQKSLDVCEEEFLRTLFRTHPEKSRKVSISVKPALFQPYLWSKDPASESSKSSVYSHPESDTSDSRKDQALKALHKSTLPCEKGPLLNRRHTLTVISRPGFNIKPTLPPIPQGRKYTSA</sequence>
<dbReference type="InterPro" id="IPR001611">
    <property type="entry name" value="Leu-rich_rpt"/>
</dbReference>
<evidence type="ECO:0000256" key="7">
    <source>
        <dbReference type="ARBA" id="ARBA00022741"/>
    </source>
</evidence>
<evidence type="ECO:0000256" key="16">
    <source>
        <dbReference type="ARBA" id="ARBA00062266"/>
    </source>
</evidence>
<evidence type="ECO:0000256" key="5">
    <source>
        <dbReference type="ARBA" id="ARBA00022679"/>
    </source>
</evidence>
<keyword evidence="12" id="KW-0206">Cytoskeleton</keyword>
<evidence type="ECO:0000256" key="2">
    <source>
        <dbReference type="ARBA" id="ARBA00004218"/>
    </source>
</evidence>
<keyword evidence="4" id="KW-0433">Leucine-rich repeat</keyword>
<dbReference type="GO" id="GO:0030154">
    <property type="term" value="P:cell differentiation"/>
    <property type="evidence" value="ECO:0007669"/>
    <property type="project" value="UniProtKB-KW"/>
</dbReference>
<keyword evidence="10" id="KW-0067">ATP-binding</keyword>
<feature type="compositionally biased region" description="Acidic residues" evidence="18">
    <location>
        <begin position="79"/>
        <end position="100"/>
    </location>
</feature>
<evidence type="ECO:0000256" key="17">
    <source>
        <dbReference type="ARBA" id="ARBA00071205"/>
    </source>
</evidence>
<feature type="compositionally biased region" description="Basic and acidic residues" evidence="18">
    <location>
        <begin position="765"/>
        <end position="775"/>
    </location>
</feature>
<dbReference type="GO" id="GO:0005829">
    <property type="term" value="C:cytosol"/>
    <property type="evidence" value="ECO:0007669"/>
    <property type="project" value="TreeGrafter"/>
</dbReference>
<feature type="region of interest" description="Disordered" evidence="18">
    <location>
        <begin position="71"/>
        <end position="100"/>
    </location>
</feature>
<name>A0A833Z1R9_9CHIR</name>
<evidence type="ECO:0000256" key="12">
    <source>
        <dbReference type="ARBA" id="ARBA00023212"/>
    </source>
</evidence>
<keyword evidence="14" id="KW-0968">Cytoplasmic vesicle</keyword>
<dbReference type="InterPro" id="IPR032675">
    <property type="entry name" value="LRR_dom_sf"/>
</dbReference>
<feature type="compositionally biased region" description="Low complexity" evidence="18">
    <location>
        <begin position="751"/>
        <end position="760"/>
    </location>
</feature>
<evidence type="ECO:0000256" key="4">
    <source>
        <dbReference type="ARBA" id="ARBA00022614"/>
    </source>
</evidence>
<dbReference type="AlphaFoldDB" id="A0A833Z1R9"/>
<dbReference type="PROSITE" id="PS51450">
    <property type="entry name" value="LRR"/>
    <property type="match status" value="5"/>
</dbReference>
<dbReference type="InterPro" id="IPR027417">
    <property type="entry name" value="P-loop_NTPase"/>
</dbReference>
<proteinExistence type="predicted"/>
<evidence type="ECO:0000256" key="6">
    <source>
        <dbReference type="ARBA" id="ARBA00022737"/>
    </source>
</evidence>
<evidence type="ECO:0000256" key="15">
    <source>
        <dbReference type="ARBA" id="ARBA00054148"/>
    </source>
</evidence>
<feature type="region of interest" description="Disordered" evidence="18">
    <location>
        <begin position="751"/>
        <end position="775"/>
    </location>
</feature>
<protein>
    <recommendedName>
        <fullName evidence="17">Leucine-rich repeat and guanylate kinase domain-containing protein</fullName>
    </recommendedName>
</protein>
<dbReference type="InterPro" id="IPR008144">
    <property type="entry name" value="Guanylate_kin-like_dom"/>
</dbReference>
<accession>A0A833Z1R9</accession>
<dbReference type="PANTHER" id="PTHR23117">
    <property type="entry name" value="GUANYLATE KINASE-RELATED"/>
    <property type="match status" value="1"/>
</dbReference>
<evidence type="ECO:0000256" key="18">
    <source>
        <dbReference type="SAM" id="MobiDB-lite"/>
    </source>
</evidence>
<keyword evidence="9" id="KW-0221">Differentiation</keyword>
<dbReference type="FunFam" id="3.80.10.10:FF:000238">
    <property type="entry name" value="Leucine rich repeats and guanylate kinase domain containing"/>
    <property type="match status" value="1"/>
</dbReference>
<dbReference type="InterPro" id="IPR008145">
    <property type="entry name" value="GK/Ca_channel_bsu"/>
</dbReference>
<evidence type="ECO:0000256" key="9">
    <source>
        <dbReference type="ARBA" id="ARBA00022782"/>
    </source>
</evidence>
<comment type="subcellular location">
    <subcellularLocation>
        <location evidence="1">Cytoplasm</location>
        <location evidence="1">Cytoskeleton</location>
        <location evidence="1">Cilium basal body</location>
    </subcellularLocation>
    <subcellularLocation>
        <location evidence="2">Cytoplasmic vesicle</location>
        <location evidence="2">Secretory vesicle</location>
        <location evidence="2">Acrosome</location>
    </subcellularLocation>
</comment>
<dbReference type="Proteomes" id="UP000664940">
    <property type="component" value="Unassembled WGS sequence"/>
</dbReference>
<comment type="caution">
    <text evidence="20">The sequence shown here is derived from an EMBL/GenBank/DDBJ whole genome shotgun (WGS) entry which is preliminary data.</text>
</comment>
<dbReference type="SUPFAM" id="SSF52540">
    <property type="entry name" value="P-loop containing nucleoside triphosphate hydrolases"/>
    <property type="match status" value="1"/>
</dbReference>
<keyword evidence="13" id="KW-0966">Cell projection</keyword>
<dbReference type="PANTHER" id="PTHR23117:SF18">
    <property type="entry name" value="LEUCINE-RICH REPEAT AND GUANYLATE KINASE DOMAIN-CONTAINING PROTEIN"/>
    <property type="match status" value="1"/>
</dbReference>